<dbReference type="EMBL" id="JADGII010000046">
    <property type="protein sequence ID" value="MBF0637709.1"/>
    <property type="molecule type" value="Genomic_DNA"/>
</dbReference>
<reference evidence="2 3" key="1">
    <citation type="journal article" date="2020" name="Microorganisms">
        <title>Simultaneous Genome Sequencing of Prosthecochloris ethylica and Desulfuromonas acetoxidans within a Syntrophic Mixture Reveals Unique Pili and Protein Interactions.</title>
        <authorList>
            <person name="Kyndt J.A."/>
            <person name="Van Beeumen J.J."/>
            <person name="Meyer T.E."/>
        </authorList>
    </citation>
    <scope>NUCLEOTIDE SEQUENCE [LARGE SCALE GENOMIC DNA]</scope>
    <source>
        <strain evidence="2 3">N3</strain>
    </source>
</reference>
<dbReference type="InterPro" id="IPR017853">
    <property type="entry name" value="GH"/>
</dbReference>
<dbReference type="Proteomes" id="UP000619838">
    <property type="component" value="Unassembled WGS sequence"/>
</dbReference>
<proteinExistence type="predicted"/>
<accession>A0ABR9XUR1</accession>
<evidence type="ECO:0000259" key="1">
    <source>
        <dbReference type="SMART" id="SM00642"/>
    </source>
</evidence>
<dbReference type="Gene3D" id="3.20.20.80">
    <property type="entry name" value="Glycosidases"/>
    <property type="match status" value="1"/>
</dbReference>
<protein>
    <submittedName>
        <fullName evidence="2">Alpha-amylase</fullName>
    </submittedName>
</protein>
<dbReference type="Pfam" id="PF00128">
    <property type="entry name" value="Alpha-amylase"/>
    <property type="match status" value="1"/>
</dbReference>
<dbReference type="SMART" id="SM00642">
    <property type="entry name" value="Aamy"/>
    <property type="match status" value="1"/>
</dbReference>
<feature type="domain" description="Glycosyl hydrolase family 13 catalytic" evidence="1">
    <location>
        <begin position="55"/>
        <end position="382"/>
    </location>
</feature>
<sequence length="481" mass="55457">MFPLVYEINTRVWLRQLSERCQCSVTLGNVPDNEFDFFQRSGFDIVWLMGVWQPSIYSEAIARSHRGLRSSFLEQIDQLDPLDIVSSPYSISDYRVSPLLGDESGLAVFRERLAGMGIRLMLDFVPNHMSLDNRWLPEHPEYFITMSAEEQCADPESCFEYRHNHFLAHGRDPYFPPWTDTLQLNYWNYATHEMMIENLMTIAGQCDGVRCDVAMLILKEVYDTTWGAVSGPMPEEFWPKAISTVRQKYPDFLFLAESYWNKEWILQEQGFDFTYDKPFYDGITSHPVSFSKLKGHLKGKWGYQSQLCRFLENHDEERAARKLGPNHCAAALVMMTVPGMHLIHQGQLEGYRLDLPVQLLRQPSEPFNSELPAFYQKLFRLSNREVFRRGHIEPLDLHFNGLAHCLGYRRYTDDAWAFVIVNFSSTGIELEFAHECLAGVEPDRTEVFSTRSEQKPVGLHVGDGCVKLKLTPHEAVVVAGG</sequence>
<dbReference type="RefSeq" id="WP_175187914.1">
    <property type="nucleotide sequence ID" value="NZ_JABVZQ010000035.1"/>
</dbReference>
<evidence type="ECO:0000313" key="3">
    <source>
        <dbReference type="Proteomes" id="UP000619838"/>
    </source>
</evidence>
<dbReference type="SUPFAM" id="SSF51445">
    <property type="entry name" value="(Trans)glycosidases"/>
    <property type="match status" value="1"/>
</dbReference>
<dbReference type="PANTHER" id="PTHR47786:SF2">
    <property type="entry name" value="GLYCOSYL HYDROLASE FAMILY 13 CATALYTIC DOMAIN-CONTAINING PROTEIN"/>
    <property type="match status" value="1"/>
</dbReference>
<dbReference type="InterPro" id="IPR006047">
    <property type="entry name" value="GH13_cat_dom"/>
</dbReference>
<keyword evidence="3" id="KW-1185">Reference proteome</keyword>
<name>A0ABR9XUR1_9CHLB</name>
<organism evidence="2 3">
    <name type="scientific">Prosthecochloris ethylica</name>
    <dbReference type="NCBI Taxonomy" id="2743976"/>
    <lineage>
        <taxon>Bacteria</taxon>
        <taxon>Pseudomonadati</taxon>
        <taxon>Chlorobiota</taxon>
        <taxon>Chlorobiia</taxon>
        <taxon>Chlorobiales</taxon>
        <taxon>Chlorobiaceae</taxon>
        <taxon>Prosthecochloris</taxon>
    </lineage>
</organism>
<dbReference type="CDD" id="cd11347">
    <property type="entry name" value="AmyAc_1"/>
    <property type="match status" value="1"/>
</dbReference>
<comment type="caution">
    <text evidence="2">The sequence shown here is derived from an EMBL/GenBank/DDBJ whole genome shotgun (WGS) entry which is preliminary data.</text>
</comment>
<gene>
    <name evidence="2" type="ORF">INT08_11105</name>
</gene>
<dbReference type="PANTHER" id="PTHR47786">
    <property type="entry name" value="ALPHA-1,4-GLUCAN:MALTOSE-1-PHOSPHATE MALTOSYLTRANSFERASE"/>
    <property type="match status" value="1"/>
</dbReference>
<evidence type="ECO:0000313" key="2">
    <source>
        <dbReference type="EMBL" id="MBF0637709.1"/>
    </source>
</evidence>